<reference evidence="3" key="1">
    <citation type="journal article" date="2008" name="Nat. Genet.">
        <title>The Pristionchus pacificus genome provides a unique perspective on nematode lifestyle and parasitism.</title>
        <authorList>
            <person name="Dieterich C."/>
            <person name="Clifton S.W."/>
            <person name="Schuster L.N."/>
            <person name="Chinwalla A."/>
            <person name="Delehaunty K."/>
            <person name="Dinkelacker I."/>
            <person name="Fulton L."/>
            <person name="Fulton R."/>
            <person name="Godfrey J."/>
            <person name="Minx P."/>
            <person name="Mitreva M."/>
            <person name="Roeseler W."/>
            <person name="Tian H."/>
            <person name="Witte H."/>
            <person name="Yang S.P."/>
            <person name="Wilson R.K."/>
            <person name="Sommer R.J."/>
        </authorList>
    </citation>
    <scope>NUCLEOTIDE SEQUENCE [LARGE SCALE GENOMIC DNA]</scope>
    <source>
        <strain evidence="3">PS312</strain>
    </source>
</reference>
<gene>
    <name evidence="2" type="primary">WBGene00282658</name>
</gene>
<evidence type="ECO:0000313" key="3">
    <source>
        <dbReference type="Proteomes" id="UP000005239"/>
    </source>
</evidence>
<dbReference type="AlphaFoldDB" id="A0A2A6BQZ3"/>
<feature type="region of interest" description="Disordered" evidence="1">
    <location>
        <begin position="1"/>
        <end position="62"/>
    </location>
</feature>
<accession>A0A2A6BQZ3</accession>
<accession>A0A8R1UZ09</accession>
<evidence type="ECO:0000256" key="1">
    <source>
        <dbReference type="SAM" id="MobiDB-lite"/>
    </source>
</evidence>
<protein>
    <submittedName>
        <fullName evidence="2">Uncharacterized protein</fullName>
    </submittedName>
</protein>
<feature type="compositionally biased region" description="Basic and acidic residues" evidence="1">
    <location>
        <begin position="1"/>
        <end position="14"/>
    </location>
</feature>
<keyword evidence="3" id="KW-1185">Reference proteome</keyword>
<evidence type="ECO:0000313" key="2">
    <source>
        <dbReference type="EnsemblMetazoa" id="PPA44289.1"/>
    </source>
</evidence>
<dbReference type="EnsemblMetazoa" id="PPA44289.1">
    <property type="protein sequence ID" value="PPA44289.1"/>
    <property type="gene ID" value="WBGene00282658"/>
</dbReference>
<organism evidence="2 3">
    <name type="scientific">Pristionchus pacificus</name>
    <name type="common">Parasitic nematode worm</name>
    <dbReference type="NCBI Taxonomy" id="54126"/>
    <lineage>
        <taxon>Eukaryota</taxon>
        <taxon>Metazoa</taxon>
        <taxon>Ecdysozoa</taxon>
        <taxon>Nematoda</taxon>
        <taxon>Chromadorea</taxon>
        <taxon>Rhabditida</taxon>
        <taxon>Rhabditina</taxon>
        <taxon>Diplogasteromorpha</taxon>
        <taxon>Diplogasteroidea</taxon>
        <taxon>Neodiplogasteridae</taxon>
        <taxon>Pristionchus</taxon>
    </lineage>
</organism>
<name>A0A2A6BQZ3_PRIPA</name>
<sequence>MSRWVRWEEPPKDEEGGEDDDREVNEGMDGNRGNTRERDEKSDGRGEEGKRSSDYSIDGRDAYESERWQGQLHNRFHCIQRRMKLEDKIDRER</sequence>
<reference evidence="2" key="2">
    <citation type="submission" date="2022-06" db="UniProtKB">
        <authorList>
            <consortium name="EnsemblMetazoa"/>
        </authorList>
    </citation>
    <scope>IDENTIFICATION</scope>
    <source>
        <strain evidence="2">PS312</strain>
    </source>
</reference>
<dbReference type="Proteomes" id="UP000005239">
    <property type="component" value="Unassembled WGS sequence"/>
</dbReference>
<proteinExistence type="predicted"/>
<feature type="compositionally biased region" description="Basic and acidic residues" evidence="1">
    <location>
        <begin position="34"/>
        <end position="62"/>
    </location>
</feature>